<keyword evidence="2" id="KW-0378">Hydrolase</keyword>
<dbReference type="SUPFAM" id="SSF52540">
    <property type="entry name" value="P-loop containing nucleoside triphosphate hydrolases"/>
    <property type="match status" value="1"/>
</dbReference>
<dbReference type="InterPro" id="IPR027417">
    <property type="entry name" value="P-loop_NTPase"/>
</dbReference>
<name>A0AA35ISF6_SACMI</name>
<feature type="compositionally biased region" description="Basic and acidic residues" evidence="5">
    <location>
        <begin position="31"/>
        <end position="43"/>
    </location>
</feature>
<dbReference type="Gene3D" id="3.40.50.300">
    <property type="entry name" value="P-loop containing nucleotide triphosphate hydrolases"/>
    <property type="match status" value="2"/>
</dbReference>
<proteinExistence type="predicted"/>
<dbReference type="Pfam" id="PF05773">
    <property type="entry name" value="RWD"/>
    <property type="match status" value="1"/>
</dbReference>
<dbReference type="FunFam" id="3.40.50.300:FF:001214">
    <property type="entry name" value="DExH-box ATP-dependent RNA helicase"/>
    <property type="match status" value="1"/>
</dbReference>
<dbReference type="PROSITE" id="PS51194">
    <property type="entry name" value="HELICASE_CTER"/>
    <property type="match status" value="1"/>
</dbReference>
<evidence type="ECO:0008006" key="12">
    <source>
        <dbReference type="Google" id="ProtNLM"/>
    </source>
</evidence>
<dbReference type="InterPro" id="IPR035467">
    <property type="entry name" value="YLR419W-like_UBA"/>
</dbReference>
<organism evidence="10 11">
    <name type="scientific">Saccharomyces mikatae IFO 1815</name>
    <dbReference type="NCBI Taxonomy" id="226126"/>
    <lineage>
        <taxon>Eukaryota</taxon>
        <taxon>Fungi</taxon>
        <taxon>Dikarya</taxon>
        <taxon>Ascomycota</taxon>
        <taxon>Saccharomycotina</taxon>
        <taxon>Saccharomycetes</taxon>
        <taxon>Saccharomycetales</taxon>
        <taxon>Saccharomycetaceae</taxon>
        <taxon>Saccharomyces</taxon>
    </lineage>
</organism>
<dbReference type="GO" id="GO:0016787">
    <property type="term" value="F:hydrolase activity"/>
    <property type="evidence" value="ECO:0007669"/>
    <property type="project" value="UniProtKB-KW"/>
</dbReference>
<feature type="domain" description="Helicase ATP-binding" evidence="8">
    <location>
        <begin position="614"/>
        <end position="782"/>
    </location>
</feature>
<evidence type="ECO:0000313" key="11">
    <source>
        <dbReference type="Proteomes" id="UP001161438"/>
    </source>
</evidence>
<dbReference type="InterPro" id="IPR016135">
    <property type="entry name" value="UBQ-conjugating_enzyme/RWD"/>
</dbReference>
<dbReference type="FunFam" id="3.10.110.10:FF:000128">
    <property type="entry name" value="YLR419Wp putative helicase"/>
    <property type="match status" value="1"/>
</dbReference>
<dbReference type="SUPFAM" id="SSF54495">
    <property type="entry name" value="UBC-like"/>
    <property type="match status" value="1"/>
</dbReference>
<dbReference type="Pfam" id="PF26026">
    <property type="entry name" value="RNA_hel_CTD"/>
    <property type="match status" value="1"/>
</dbReference>
<dbReference type="GeneID" id="80920167"/>
<evidence type="ECO:0000256" key="5">
    <source>
        <dbReference type="SAM" id="MobiDB-lite"/>
    </source>
</evidence>
<feature type="domain" description="RWD" evidence="7">
    <location>
        <begin position="430"/>
        <end position="531"/>
    </location>
</feature>
<evidence type="ECO:0000313" key="10">
    <source>
        <dbReference type="EMBL" id="CAI4035313.1"/>
    </source>
</evidence>
<dbReference type="Gene3D" id="3.10.110.10">
    <property type="entry name" value="Ubiquitin Conjugating Enzyme"/>
    <property type="match status" value="1"/>
</dbReference>
<evidence type="ECO:0000256" key="3">
    <source>
        <dbReference type="ARBA" id="ARBA00022806"/>
    </source>
</evidence>
<feature type="region of interest" description="Disordered" evidence="5">
    <location>
        <begin position="1"/>
        <end position="56"/>
    </location>
</feature>
<dbReference type="GO" id="GO:0005524">
    <property type="term" value="F:ATP binding"/>
    <property type="evidence" value="ECO:0007669"/>
    <property type="project" value="UniProtKB-KW"/>
</dbReference>
<dbReference type="InterPro" id="IPR056328">
    <property type="entry name" value="DSRM_DHX29"/>
</dbReference>
<dbReference type="CDD" id="cd17917">
    <property type="entry name" value="DEXHc_RHA-like"/>
    <property type="match status" value="1"/>
</dbReference>
<sequence>MAKKTKNNSKNSTPVNDTPASSGKKKTKGKKGQESDPQDDKKAKQQLNRAKVTSTASWTGKLPHTILHETCQKRKWDKVEYDMKKIGDKGFIAIAVLSFTDPKTKETLTARMNDPTYDKASGKGLVTPQETPIEARHMASTIALYRIAYNTNLHMMLPPNHKKTWYALDDFRKKNLKTGEKRMNKLFDFDPFKTMVEDRKLKFQREKEQLAQNNQAQKEQVERTILSGHGELSFSKKNSKEGKLSFHKNSPKPSLVRFPKKVWENTTFIDLDESSRQLIEISLKDKIDWQNKKFTHANEAITEDRDQLKTKLLALQFRPKHVEEAMSYKDPLSFLLFNLPEDDLPPFFHKKKGDTKNKVEISNLPLSTRMIVERLTEIGVSSDEALLALQQNDMNENEAVGFLTRESLPTLSSSSDETVSETESIECWNQELESLESIYEGCVTETKENSHYTLNLIEELKIKLKVYRTKNYPASLPGIIVSTFDKKCKLPDYIKKQTLTKLLHYLQESNLIGDMLVYHIYEWLKDNISSIIDNPGPLISGLDSKGAMNKRNVSNGKGSTNNSSSKKYSRNIISEDKLCALKEEYIKRVESQEYKNMQLVRKQLPAWKKQKVIVDIINNNEVVLVTGETGSGKSTQVVQFILDFLQREKEDFGKTKIICTQPRRISAIGLAERVADERCVTCGDEVGYVIRGVNKTKAFTRIKFMTTGVLVRLLQNARSMLENTIVVLDEVHERSIDTDLIVTLMKTLLHKVRGMKIVLMSATVNVDLFRKFFPGLATCHIEGRTFPITDYFLEDILDVLDFKIKREKALVYDDNNADERCNDDQYLKPRADSKFFTSGQINYELLCQVVQHVDKRLKDTDNNGSIIVFLPGVGEINKCCSLLTNKTNEGDFIILPLHSALTPEDQKRVFKKYYKKRKVVVSTNIAETSITIDDCVATIDTGRAKSMFYNPTDNTTKLIESFISKAEVKQRRGRAGRVREGLSYKLFSKNLYENNMIPMPIPEIKRISLESLYLSVKAMGIKDVKVFLSTALDAPPLPALQKAERILTTIGLVDEFDNSLTQLGQFISLMPVMDSKHGKLLIYGILFGCTDICVLLVSILGIGTLPFIGGFENRDKIKKVLSKYESRGDLFAVLEVVRDYLNIKDPTIKRKHLRDNFLSYNKMNEIKSSIAQYYSILKDVGFLPMNYKVGDTSNLNRNERNVDILRAILTGAFYPHVARVQLPDVKYLSTSSGAIEKDPEAKMIKYWIRSEEYQDKLEELKTKDVQGTHKVDLEALPLPATRAFIHPSSVLFSTNSVNLEDAKLLSEVEDPISCQSKIPTVVKYPFVLFTTSQVTNKLYLRDLTPTTTLSLLLFGGAISYDIGGTIHSPGIIVDNWLPIRTWCKNGVLIKELRTQLDDAIKKKLENPDYAKKSQLDNCDADQTLKIVEKIISAEQ</sequence>
<dbReference type="InterPro" id="IPR007502">
    <property type="entry name" value="Helicase-assoc_dom"/>
</dbReference>
<evidence type="ECO:0000259" key="7">
    <source>
        <dbReference type="PROSITE" id="PS50908"/>
    </source>
</evidence>
<dbReference type="Proteomes" id="UP001161438">
    <property type="component" value="Chromosome 12"/>
</dbReference>
<keyword evidence="4" id="KW-0067">ATP-binding</keyword>
<dbReference type="Pfam" id="PF00270">
    <property type="entry name" value="DEAD"/>
    <property type="match status" value="1"/>
</dbReference>
<dbReference type="FunFam" id="1.20.120.1080:FF:000031">
    <property type="entry name" value="ATP-dependent RNA helicase"/>
    <property type="match status" value="1"/>
</dbReference>
<evidence type="ECO:0000256" key="4">
    <source>
        <dbReference type="ARBA" id="ARBA00022840"/>
    </source>
</evidence>
<evidence type="ECO:0000259" key="6">
    <source>
        <dbReference type="PROSITE" id="PS50030"/>
    </source>
</evidence>
<dbReference type="GO" id="GO:0003723">
    <property type="term" value="F:RNA binding"/>
    <property type="evidence" value="ECO:0007669"/>
    <property type="project" value="TreeGrafter"/>
</dbReference>
<dbReference type="EMBL" id="OX365768">
    <property type="protein sequence ID" value="CAI4035313.1"/>
    <property type="molecule type" value="Genomic_DNA"/>
</dbReference>
<dbReference type="InterPro" id="IPR001650">
    <property type="entry name" value="Helicase_C-like"/>
</dbReference>
<dbReference type="PROSITE" id="PS51192">
    <property type="entry name" value="HELICASE_ATP_BIND_1"/>
    <property type="match status" value="1"/>
</dbReference>
<dbReference type="SMART" id="SM00591">
    <property type="entry name" value="RWD"/>
    <property type="match status" value="1"/>
</dbReference>
<dbReference type="SMART" id="SM00490">
    <property type="entry name" value="HELICc"/>
    <property type="match status" value="1"/>
</dbReference>
<dbReference type="PROSITE" id="PS50908">
    <property type="entry name" value="RWD"/>
    <property type="match status" value="1"/>
</dbReference>
<dbReference type="RefSeq" id="XP_056078433.1">
    <property type="nucleotide sequence ID" value="XM_056224523.1"/>
</dbReference>
<dbReference type="SUPFAM" id="SSF46934">
    <property type="entry name" value="UBA-like"/>
    <property type="match status" value="1"/>
</dbReference>
<dbReference type="GO" id="GO:0004386">
    <property type="term" value="F:helicase activity"/>
    <property type="evidence" value="ECO:0007669"/>
    <property type="project" value="UniProtKB-KW"/>
</dbReference>
<dbReference type="Pfam" id="PF00271">
    <property type="entry name" value="Helicase_C"/>
    <property type="match status" value="1"/>
</dbReference>
<dbReference type="SMART" id="SM00847">
    <property type="entry name" value="HA2"/>
    <property type="match status" value="1"/>
</dbReference>
<accession>A0AA35ISF6</accession>
<feature type="compositionally biased region" description="Polar residues" evidence="5">
    <location>
        <begin position="45"/>
        <end position="56"/>
    </location>
</feature>
<dbReference type="InterPro" id="IPR009060">
    <property type="entry name" value="UBA-like_sf"/>
</dbReference>
<dbReference type="InterPro" id="IPR011709">
    <property type="entry name" value="DEAD-box_helicase_OB_fold"/>
</dbReference>
<dbReference type="SMART" id="SM00487">
    <property type="entry name" value="DEXDc"/>
    <property type="match status" value="1"/>
</dbReference>
<keyword evidence="3" id="KW-0347">Helicase</keyword>
<evidence type="ECO:0000256" key="1">
    <source>
        <dbReference type="ARBA" id="ARBA00022741"/>
    </source>
</evidence>
<dbReference type="InterPro" id="IPR014001">
    <property type="entry name" value="Helicase_ATP-bd"/>
</dbReference>
<dbReference type="InterPro" id="IPR011545">
    <property type="entry name" value="DEAD/DEAH_box_helicase_dom"/>
</dbReference>
<dbReference type="SMART" id="SM00165">
    <property type="entry name" value="UBA"/>
    <property type="match status" value="1"/>
</dbReference>
<protein>
    <recommendedName>
        <fullName evidence="12">YLR419W</fullName>
    </recommendedName>
</protein>
<dbReference type="PANTHER" id="PTHR18934">
    <property type="entry name" value="ATP-DEPENDENT RNA HELICASE"/>
    <property type="match status" value="1"/>
</dbReference>
<dbReference type="Pfam" id="PF24385">
    <property type="entry name" value="DSRM_DHX29"/>
    <property type="match status" value="1"/>
</dbReference>
<dbReference type="Gene3D" id="1.20.120.1080">
    <property type="match status" value="1"/>
</dbReference>
<dbReference type="PROSITE" id="PS50030">
    <property type="entry name" value="UBA"/>
    <property type="match status" value="1"/>
</dbReference>
<dbReference type="PANTHER" id="PTHR18934:SF267">
    <property type="entry name" value="ATP-DEPENDENT RNA HELICASE YLR419W-RELATED"/>
    <property type="match status" value="1"/>
</dbReference>
<feature type="domain" description="Helicase C-terminal" evidence="9">
    <location>
        <begin position="845"/>
        <end position="1020"/>
    </location>
</feature>
<dbReference type="CDD" id="cd14271">
    <property type="entry name" value="UBA_YLR419W_like"/>
    <property type="match status" value="1"/>
</dbReference>
<dbReference type="CDD" id="cd18791">
    <property type="entry name" value="SF2_C_RHA"/>
    <property type="match status" value="1"/>
</dbReference>
<dbReference type="Pfam" id="PF07717">
    <property type="entry name" value="OB_NTP_bind"/>
    <property type="match status" value="1"/>
</dbReference>
<gene>
    <name evidence="10" type="primary">SMKI12G4640</name>
    <name evidence="10" type="ORF">SMKI_12G4640</name>
</gene>
<evidence type="ECO:0000256" key="2">
    <source>
        <dbReference type="ARBA" id="ARBA00022801"/>
    </source>
</evidence>
<feature type="domain" description="UBA" evidence="6">
    <location>
        <begin position="365"/>
        <end position="406"/>
    </location>
</feature>
<dbReference type="CDD" id="cd23827">
    <property type="entry name" value="RWD_YLR419W-like"/>
    <property type="match status" value="1"/>
</dbReference>
<evidence type="ECO:0000259" key="8">
    <source>
        <dbReference type="PROSITE" id="PS51192"/>
    </source>
</evidence>
<dbReference type="InterPro" id="IPR015940">
    <property type="entry name" value="UBA"/>
</dbReference>
<keyword evidence="11" id="KW-1185">Reference proteome</keyword>
<keyword evidence="1" id="KW-0547">Nucleotide-binding</keyword>
<evidence type="ECO:0000259" key="9">
    <source>
        <dbReference type="PROSITE" id="PS51194"/>
    </source>
</evidence>
<reference evidence="10" key="1">
    <citation type="submission" date="2022-10" db="EMBL/GenBank/DDBJ databases">
        <authorList>
            <person name="Byrne P K."/>
        </authorList>
    </citation>
    <scope>NUCLEOTIDE SEQUENCE</scope>
    <source>
        <strain evidence="10">IFO1815</strain>
    </source>
</reference>
<dbReference type="InterPro" id="IPR059023">
    <property type="entry name" value="RNA_hel_CTD"/>
</dbReference>
<dbReference type="InterPro" id="IPR006575">
    <property type="entry name" value="RWD_dom"/>
</dbReference>